<keyword evidence="3" id="KW-1185">Reference proteome</keyword>
<feature type="transmembrane region" description="Helical" evidence="1">
    <location>
        <begin position="249"/>
        <end position="270"/>
    </location>
</feature>
<feature type="transmembrane region" description="Helical" evidence="1">
    <location>
        <begin position="276"/>
        <end position="294"/>
    </location>
</feature>
<dbReference type="SUPFAM" id="SSF103473">
    <property type="entry name" value="MFS general substrate transporter"/>
    <property type="match status" value="1"/>
</dbReference>
<name>A0ABR7M0K2_9ACTN</name>
<feature type="transmembrane region" description="Helical" evidence="1">
    <location>
        <begin position="69"/>
        <end position="89"/>
    </location>
</feature>
<feature type="transmembrane region" description="Helical" evidence="1">
    <location>
        <begin position="101"/>
        <end position="121"/>
    </location>
</feature>
<feature type="transmembrane region" description="Helical" evidence="1">
    <location>
        <begin position="158"/>
        <end position="181"/>
    </location>
</feature>
<evidence type="ECO:0008006" key="4">
    <source>
        <dbReference type="Google" id="ProtNLM"/>
    </source>
</evidence>
<evidence type="ECO:0000256" key="1">
    <source>
        <dbReference type="SAM" id="Phobius"/>
    </source>
</evidence>
<gene>
    <name evidence="2" type="ORF">HKK74_34890</name>
</gene>
<keyword evidence="1" id="KW-0472">Membrane</keyword>
<keyword evidence="1" id="KW-0812">Transmembrane</keyword>
<feature type="transmembrane region" description="Helical" evidence="1">
    <location>
        <begin position="467"/>
        <end position="488"/>
    </location>
</feature>
<organism evidence="2 3">
    <name type="scientific">Actinomadura alba</name>
    <dbReference type="NCBI Taxonomy" id="406431"/>
    <lineage>
        <taxon>Bacteria</taxon>
        <taxon>Bacillati</taxon>
        <taxon>Actinomycetota</taxon>
        <taxon>Actinomycetes</taxon>
        <taxon>Streptosporangiales</taxon>
        <taxon>Thermomonosporaceae</taxon>
        <taxon>Actinomadura</taxon>
    </lineage>
</organism>
<feature type="transmembrane region" description="Helical" evidence="1">
    <location>
        <begin position="334"/>
        <end position="354"/>
    </location>
</feature>
<feature type="transmembrane region" description="Helical" evidence="1">
    <location>
        <begin position="306"/>
        <end position="328"/>
    </location>
</feature>
<evidence type="ECO:0000313" key="3">
    <source>
        <dbReference type="Proteomes" id="UP000805614"/>
    </source>
</evidence>
<dbReference type="EMBL" id="JABVEC010000045">
    <property type="protein sequence ID" value="MBC6470642.1"/>
    <property type="molecule type" value="Genomic_DNA"/>
</dbReference>
<feature type="transmembrane region" description="Helical" evidence="1">
    <location>
        <begin position="390"/>
        <end position="410"/>
    </location>
</feature>
<accession>A0ABR7M0K2</accession>
<dbReference type="Proteomes" id="UP000805614">
    <property type="component" value="Unassembled WGS sequence"/>
</dbReference>
<feature type="transmembrane region" description="Helical" evidence="1">
    <location>
        <begin position="133"/>
        <end position="151"/>
    </location>
</feature>
<feature type="transmembrane region" description="Helical" evidence="1">
    <location>
        <begin position="29"/>
        <end position="49"/>
    </location>
</feature>
<reference evidence="2 3" key="1">
    <citation type="submission" date="2020-06" db="EMBL/GenBank/DDBJ databases">
        <title>Actinomadura xiongansis sp. nov., isolated from soil of Baiyangdian.</title>
        <authorList>
            <person name="Zhang X."/>
        </authorList>
    </citation>
    <scope>NUCLEOTIDE SEQUENCE [LARGE SCALE GENOMIC DNA]</scope>
    <source>
        <strain evidence="2 3">HBUM206468</strain>
    </source>
</reference>
<evidence type="ECO:0000313" key="2">
    <source>
        <dbReference type="EMBL" id="MBC6470642.1"/>
    </source>
</evidence>
<protein>
    <recommendedName>
        <fullName evidence="4">MFS transporter</fullName>
    </recommendedName>
</protein>
<comment type="caution">
    <text evidence="2">The sequence shown here is derived from an EMBL/GenBank/DDBJ whole genome shotgun (WGS) entry which is preliminary data.</text>
</comment>
<sequence length="496" mass="49146">MSAPLQESPAKAHGSAADLEPGKSLGDRLAGLTVLLVAVTAVPVVALVVPNTVSYVVAPALRDLGLEPGAAAGLVRANGLALPALLLTVPISAVAARRVPAWLVLLAGLLCVLAGEIAAQFAGSVPVIGAVRVVQGVGAGVMLPATLILVWERHGRALIALWAGVFTAALIIAMPAAMYAVPAAAGGDAAGGAAGDADGAASGRWRAVLQPYPWLIGLALGAVALLVILRIWMKAGPLPVLRHTERTQLLLPFVPAAGFAFLAVVTTYGWSPGAQLIVAGIGLAALLGLALAGFRNTAMGSPHGFAVVSLTTGLLTVPVAAPLTGLVSTESGPGGVPVAPFAAGAAAAIAGALLTARLHEGGTRTAVLTGHGLVIIAVLVFLTTDATSSTWLLAVPLSALGAGIGTALAASLRATGLGSALFGIALCFPAVLTGYLIVGPLQVAEVNEAVDAGGGRQEVVYALTSAFRVWLVVAGVIAVLMAGGAILAGRSRRVSS</sequence>
<feature type="transmembrane region" description="Helical" evidence="1">
    <location>
        <begin position="212"/>
        <end position="229"/>
    </location>
</feature>
<dbReference type="InterPro" id="IPR036259">
    <property type="entry name" value="MFS_trans_sf"/>
</dbReference>
<feature type="transmembrane region" description="Helical" evidence="1">
    <location>
        <begin position="366"/>
        <end position="384"/>
    </location>
</feature>
<proteinExistence type="predicted"/>
<dbReference type="RefSeq" id="WP_187247685.1">
    <property type="nucleotide sequence ID" value="NZ_BAAAOK010000012.1"/>
</dbReference>
<feature type="transmembrane region" description="Helical" evidence="1">
    <location>
        <begin position="417"/>
        <end position="438"/>
    </location>
</feature>
<keyword evidence="1" id="KW-1133">Transmembrane helix</keyword>